<keyword evidence="1" id="KW-0732">Signal</keyword>
<accession>A0A6A0A9H2</accession>
<organism evidence="2 3">
    <name type="scientific">Haematococcus lacustris</name>
    <name type="common">Green alga</name>
    <name type="synonym">Haematococcus pluvialis</name>
    <dbReference type="NCBI Taxonomy" id="44745"/>
    <lineage>
        <taxon>Eukaryota</taxon>
        <taxon>Viridiplantae</taxon>
        <taxon>Chlorophyta</taxon>
        <taxon>core chlorophytes</taxon>
        <taxon>Chlorophyceae</taxon>
        <taxon>CS clade</taxon>
        <taxon>Chlamydomonadales</taxon>
        <taxon>Haematococcaceae</taxon>
        <taxon>Haematococcus</taxon>
    </lineage>
</organism>
<proteinExistence type="predicted"/>
<feature type="chain" id="PRO_5025335547" evidence="1">
    <location>
        <begin position="18"/>
        <end position="154"/>
    </location>
</feature>
<dbReference type="EMBL" id="BLLF01004250">
    <property type="protein sequence ID" value="GFH29238.1"/>
    <property type="molecule type" value="Genomic_DNA"/>
</dbReference>
<evidence type="ECO:0000313" key="2">
    <source>
        <dbReference type="EMBL" id="GFH29238.1"/>
    </source>
</evidence>
<comment type="caution">
    <text evidence="2">The sequence shown here is derived from an EMBL/GenBank/DDBJ whole genome shotgun (WGS) entry which is preliminary data.</text>
</comment>
<feature type="non-terminal residue" evidence="2">
    <location>
        <position position="1"/>
    </location>
</feature>
<keyword evidence="3" id="KW-1185">Reference proteome</keyword>
<feature type="signal peptide" evidence="1">
    <location>
        <begin position="1"/>
        <end position="17"/>
    </location>
</feature>
<dbReference type="AlphaFoldDB" id="A0A6A0A9H2"/>
<gene>
    <name evidence="2" type="ORF">HaLaN_27871</name>
</gene>
<evidence type="ECO:0000313" key="3">
    <source>
        <dbReference type="Proteomes" id="UP000485058"/>
    </source>
</evidence>
<protein>
    <submittedName>
        <fullName evidence="2">Uncharacterized protein</fullName>
    </submittedName>
</protein>
<reference evidence="2 3" key="1">
    <citation type="submission" date="2020-02" db="EMBL/GenBank/DDBJ databases">
        <title>Draft genome sequence of Haematococcus lacustris strain NIES-144.</title>
        <authorList>
            <person name="Morimoto D."/>
            <person name="Nakagawa S."/>
            <person name="Yoshida T."/>
            <person name="Sawayama S."/>
        </authorList>
    </citation>
    <scope>NUCLEOTIDE SEQUENCE [LARGE SCALE GENOMIC DNA]</scope>
    <source>
        <strain evidence="2 3">NIES-144</strain>
    </source>
</reference>
<dbReference type="Proteomes" id="UP000485058">
    <property type="component" value="Unassembled WGS sequence"/>
</dbReference>
<sequence>MVFRVAAILSLTTHCLQVSSPWRSRCLVALARDTRVVDLTDLVLPLRLTSPDTASGSGTTQCRSVQLSVRLRGRKRRSRSAWLTSLALNKLNHTLYVCDYEAQGLTLLSATSLGKRSRLQQSSYGALACCCLATGAVLCNKELPESVLGGPDLH</sequence>
<evidence type="ECO:0000256" key="1">
    <source>
        <dbReference type="SAM" id="SignalP"/>
    </source>
</evidence>
<name>A0A6A0A9H2_HAELA</name>